<evidence type="ECO:0000313" key="2">
    <source>
        <dbReference type="EMBL" id="NDW46227.1"/>
    </source>
</evidence>
<reference evidence="2" key="1">
    <citation type="submission" date="2020-02" db="EMBL/GenBank/DDBJ databases">
        <title>Delineation of the pyrene-degrading pathway in Roseobacter clade bacteria by genomic analysis.</title>
        <authorList>
            <person name="Zhou H."/>
            <person name="Wang H."/>
        </authorList>
    </citation>
    <scope>NUCLEOTIDE SEQUENCE</scope>
    <source>
        <strain evidence="2">PrR005</strain>
    </source>
</reference>
<accession>A0A6B2NUE0</accession>
<name>A0A6B2NUE0_9RHOB</name>
<proteinExistence type="predicted"/>
<feature type="coiled-coil region" evidence="1">
    <location>
        <begin position="55"/>
        <end position="82"/>
    </location>
</feature>
<keyword evidence="1" id="KW-0175">Coiled coil</keyword>
<dbReference type="AlphaFoldDB" id="A0A6B2NUE0"/>
<comment type="caution">
    <text evidence="2">The sequence shown here is derived from an EMBL/GenBank/DDBJ whole genome shotgun (WGS) entry which is preliminary data.</text>
</comment>
<dbReference type="RefSeq" id="WP_164131093.1">
    <property type="nucleotide sequence ID" value="NZ_JAAGOX010000022.1"/>
</dbReference>
<organism evidence="2">
    <name type="scientific">Ruegeria sp. PrR005</name>
    <dbReference type="NCBI Taxonomy" id="2706882"/>
    <lineage>
        <taxon>Bacteria</taxon>
        <taxon>Pseudomonadati</taxon>
        <taxon>Pseudomonadota</taxon>
        <taxon>Alphaproteobacteria</taxon>
        <taxon>Rhodobacterales</taxon>
        <taxon>Roseobacteraceae</taxon>
        <taxon>Ruegeria</taxon>
    </lineage>
</organism>
<dbReference type="EMBL" id="JAAGOX010000022">
    <property type="protein sequence ID" value="NDW46227.1"/>
    <property type="molecule type" value="Genomic_DNA"/>
</dbReference>
<protein>
    <submittedName>
        <fullName evidence="2">Uncharacterized protein</fullName>
    </submittedName>
</protein>
<gene>
    <name evidence="2" type="ORF">G0P99_14760</name>
</gene>
<evidence type="ECO:0000256" key="1">
    <source>
        <dbReference type="SAM" id="Coils"/>
    </source>
</evidence>
<sequence>MHPYLEIRRRMLDKAMRRYVLADIAWRQGLEQAALLVPGAIGRGYLMIGNPGSRVRRLYDERDRALQRLTAARAKLHEARGRVRVDRRILLIARG</sequence>